<dbReference type="AlphaFoldDB" id="A0A9N9FWZ4"/>
<protein>
    <submittedName>
        <fullName evidence="2">4589_t:CDS:1</fullName>
    </submittedName>
</protein>
<feature type="non-terminal residue" evidence="2">
    <location>
        <position position="126"/>
    </location>
</feature>
<evidence type="ECO:0000313" key="3">
    <source>
        <dbReference type="Proteomes" id="UP000789396"/>
    </source>
</evidence>
<evidence type="ECO:0000256" key="1">
    <source>
        <dbReference type="SAM" id="MobiDB-lite"/>
    </source>
</evidence>
<comment type="caution">
    <text evidence="2">The sequence shown here is derived from an EMBL/GenBank/DDBJ whole genome shotgun (WGS) entry which is preliminary data.</text>
</comment>
<reference evidence="2" key="1">
    <citation type="submission" date="2021-06" db="EMBL/GenBank/DDBJ databases">
        <authorList>
            <person name="Kallberg Y."/>
            <person name="Tangrot J."/>
            <person name="Rosling A."/>
        </authorList>
    </citation>
    <scope>NUCLEOTIDE SEQUENCE</scope>
    <source>
        <strain evidence="2">IN212</strain>
    </source>
</reference>
<proteinExistence type="predicted"/>
<sequence>MFENRLSEIPGPKKQNRRFSVTSNTDTEKPESPEIPSSSEINNKSSKRKRLDIPNVPTPSIPTPSVPDVPSSVGPAASAVSSAVNDAANTAVNAAQDIAAKAQELLSKLLSSFDNFKPKSPTSNIA</sequence>
<dbReference type="Proteomes" id="UP000789396">
    <property type="component" value="Unassembled WGS sequence"/>
</dbReference>
<feature type="region of interest" description="Disordered" evidence="1">
    <location>
        <begin position="1"/>
        <end position="76"/>
    </location>
</feature>
<keyword evidence="3" id="KW-1185">Reference proteome</keyword>
<name>A0A9N9FWZ4_9GLOM</name>
<evidence type="ECO:0000313" key="2">
    <source>
        <dbReference type="EMBL" id="CAG8562101.1"/>
    </source>
</evidence>
<organism evidence="2 3">
    <name type="scientific">Racocetra fulgida</name>
    <dbReference type="NCBI Taxonomy" id="60492"/>
    <lineage>
        <taxon>Eukaryota</taxon>
        <taxon>Fungi</taxon>
        <taxon>Fungi incertae sedis</taxon>
        <taxon>Mucoromycota</taxon>
        <taxon>Glomeromycotina</taxon>
        <taxon>Glomeromycetes</taxon>
        <taxon>Diversisporales</taxon>
        <taxon>Gigasporaceae</taxon>
        <taxon>Racocetra</taxon>
    </lineage>
</organism>
<feature type="compositionally biased region" description="Pro residues" evidence="1">
    <location>
        <begin position="56"/>
        <end position="67"/>
    </location>
</feature>
<gene>
    <name evidence="2" type="ORF">RFULGI_LOCUS5106</name>
</gene>
<dbReference type="EMBL" id="CAJVPZ010005509">
    <property type="protein sequence ID" value="CAG8562101.1"/>
    <property type="molecule type" value="Genomic_DNA"/>
</dbReference>
<accession>A0A9N9FWZ4</accession>